<dbReference type="PANTHER" id="PTHR23389">
    <property type="entry name" value="CHROMOSOME TRANSMISSION FIDELITY FACTOR 18"/>
    <property type="match status" value="1"/>
</dbReference>
<dbReference type="Proteomes" id="UP000887575">
    <property type="component" value="Unassembled WGS sequence"/>
</dbReference>
<protein>
    <submittedName>
        <fullName evidence="4">Origin recognition complex subunit 2</fullName>
    </submittedName>
</protein>
<dbReference type="InterPro" id="IPR027417">
    <property type="entry name" value="P-loop_NTPase"/>
</dbReference>
<organism evidence="3 4">
    <name type="scientific">Mesorhabditis belari</name>
    <dbReference type="NCBI Taxonomy" id="2138241"/>
    <lineage>
        <taxon>Eukaryota</taxon>
        <taxon>Metazoa</taxon>
        <taxon>Ecdysozoa</taxon>
        <taxon>Nematoda</taxon>
        <taxon>Chromadorea</taxon>
        <taxon>Rhabditida</taxon>
        <taxon>Rhabditina</taxon>
        <taxon>Rhabditomorpha</taxon>
        <taxon>Rhabditoidea</taxon>
        <taxon>Rhabditidae</taxon>
        <taxon>Mesorhabditinae</taxon>
        <taxon>Mesorhabditis</taxon>
    </lineage>
</organism>
<evidence type="ECO:0000313" key="4">
    <source>
        <dbReference type="WBParaSite" id="MBELARI_LOCUS20161"/>
    </source>
</evidence>
<reference evidence="4" key="1">
    <citation type="submission" date="2024-02" db="UniProtKB">
        <authorList>
            <consortium name="WormBaseParasite"/>
        </authorList>
    </citation>
    <scope>IDENTIFICATION</scope>
</reference>
<dbReference type="Gene3D" id="3.40.50.300">
    <property type="entry name" value="P-loop containing nucleotide triphosphate hydrolases"/>
    <property type="match status" value="1"/>
</dbReference>
<proteinExistence type="predicted"/>
<feature type="compositionally biased region" description="Acidic residues" evidence="2">
    <location>
        <begin position="220"/>
        <end position="232"/>
    </location>
</feature>
<sequence length="582" mass="66990">MGKVRKRCLQNSNGGADVIEISNEEAFTRKTKLLHFFNPKSIQVKKAKVEEEQAENCQHESIAMKTTKASPMKAMTFKFASLDVDFAPYSSYGSLSYNTMSTEEPTWEINFRKEPIIHTSSSSKWSDLSFDEQPLNEPDQKIEVLKAKRKKQKQSQSLEPLPWSQQLDLLDCPLWQDDSHLVQARKILLQWRKRLDKEQNEPVVASKSKKKQKRLKQSSDDEDCESDEEYNPDGEYNSIENPVLFYGPSTSKELSIYRLAEQCRFKILELHTGDKRDGDSLRKRIEAAATSHRVNLTEKSLNNFFAQRTNSGADEKKTKGDREHTLILVSNIDISFQVDYNFITSLTAVLENVHVPVFVTCKDEIKSGPLIDLPNLLQIQIPTVDDSPEILEKLAANSNFKLSQADFSKLSTFFNNDLHKSANWLQFSCATHGKVSLPIDLRNKFDDPFRTHLKGVDQELVPSWIHKDHHEEKFEKRSRYPQIFETLKPTTGEETKWRMISKFVESLDYMEGRKDLCTDVLPMLQVMNVSYRSQITGRRSLHYFSQTQGNSSVIDRNGQLLPLLAQFHNNTSNILPSNFTKH</sequence>
<evidence type="ECO:0000256" key="2">
    <source>
        <dbReference type="SAM" id="MobiDB-lite"/>
    </source>
</evidence>
<dbReference type="AlphaFoldDB" id="A0AAF3F100"/>
<keyword evidence="1" id="KW-0235">DNA replication</keyword>
<accession>A0AAF3F100</accession>
<dbReference type="PANTHER" id="PTHR23389:SF6">
    <property type="entry name" value="REPLICATION FACTOR C SUBUNIT 1"/>
    <property type="match status" value="1"/>
</dbReference>
<dbReference type="GO" id="GO:0006260">
    <property type="term" value="P:DNA replication"/>
    <property type="evidence" value="ECO:0007669"/>
    <property type="project" value="UniProtKB-KW"/>
</dbReference>
<evidence type="ECO:0000313" key="3">
    <source>
        <dbReference type="Proteomes" id="UP000887575"/>
    </source>
</evidence>
<evidence type="ECO:0000256" key="1">
    <source>
        <dbReference type="ARBA" id="ARBA00022705"/>
    </source>
</evidence>
<name>A0AAF3F100_9BILA</name>
<feature type="region of interest" description="Disordered" evidence="2">
    <location>
        <begin position="200"/>
        <end position="237"/>
    </location>
</feature>
<dbReference type="WBParaSite" id="MBELARI_LOCUS20161">
    <property type="protein sequence ID" value="MBELARI_LOCUS20161"/>
    <property type="gene ID" value="MBELARI_LOCUS20161"/>
</dbReference>
<keyword evidence="3" id="KW-1185">Reference proteome</keyword>
<feature type="compositionally biased region" description="Basic residues" evidence="2">
    <location>
        <begin position="207"/>
        <end position="216"/>
    </location>
</feature>
<dbReference type="SUPFAM" id="SSF52540">
    <property type="entry name" value="P-loop containing nucleoside triphosphate hydrolases"/>
    <property type="match status" value="1"/>
</dbReference>